<keyword evidence="6" id="KW-1185">Reference proteome</keyword>
<dbReference type="Pfam" id="PF13556">
    <property type="entry name" value="HTH_30"/>
    <property type="match status" value="1"/>
</dbReference>
<feature type="domain" description="PucR C-terminal helix-turn-helix" evidence="2">
    <location>
        <begin position="382"/>
        <end position="436"/>
    </location>
</feature>
<dbReference type="PANTHER" id="PTHR33744:SF1">
    <property type="entry name" value="DNA-BINDING TRANSCRIPTIONAL ACTIVATOR ADER"/>
    <property type="match status" value="1"/>
</dbReference>
<protein>
    <submittedName>
        <fullName evidence="5">Helix-turn-helix domain-containing protein</fullName>
    </submittedName>
</protein>
<dbReference type="Pfam" id="PF17853">
    <property type="entry name" value="GGDEF_2"/>
    <property type="match status" value="1"/>
</dbReference>
<comment type="similarity">
    <text evidence="1">Belongs to the CdaR family.</text>
</comment>
<dbReference type="Proteomes" id="UP001500839">
    <property type="component" value="Unassembled WGS sequence"/>
</dbReference>
<dbReference type="InterPro" id="IPR025736">
    <property type="entry name" value="PucR_C-HTH_dom"/>
</dbReference>
<dbReference type="Pfam" id="PF14361">
    <property type="entry name" value="RsbRD_N"/>
    <property type="match status" value="1"/>
</dbReference>
<evidence type="ECO:0000259" key="4">
    <source>
        <dbReference type="Pfam" id="PF17853"/>
    </source>
</evidence>
<dbReference type="InterPro" id="IPR051448">
    <property type="entry name" value="CdaR-like_regulators"/>
</dbReference>
<feature type="domain" description="CdaR GGDEF-like" evidence="4">
    <location>
        <begin position="201"/>
        <end position="328"/>
    </location>
</feature>
<dbReference type="SUPFAM" id="SSF88659">
    <property type="entry name" value="Sigma3 and sigma4 domains of RNA polymerase sigma factors"/>
    <property type="match status" value="1"/>
</dbReference>
<evidence type="ECO:0000259" key="2">
    <source>
        <dbReference type="Pfam" id="PF13556"/>
    </source>
</evidence>
<name>A0ABP9D420_9ACTN</name>
<comment type="caution">
    <text evidence="5">The sequence shown here is derived from an EMBL/GenBank/DDBJ whole genome shotgun (WGS) entry which is preliminary data.</text>
</comment>
<organism evidence="5 6">
    <name type="scientific">Tomitella cavernea</name>
    <dbReference type="NCBI Taxonomy" id="1387982"/>
    <lineage>
        <taxon>Bacteria</taxon>
        <taxon>Bacillati</taxon>
        <taxon>Actinomycetota</taxon>
        <taxon>Actinomycetes</taxon>
        <taxon>Mycobacteriales</taxon>
        <taxon>Tomitella</taxon>
    </lineage>
</organism>
<dbReference type="EMBL" id="BAABKQ010000001">
    <property type="protein sequence ID" value="GAA4822874.1"/>
    <property type="molecule type" value="Genomic_DNA"/>
</dbReference>
<dbReference type="InterPro" id="IPR025751">
    <property type="entry name" value="RsbRD_N_dom"/>
</dbReference>
<sequence length="449" mass="48647">MDPHADAADDLVGDVVADVAANMERDLDANSAEVKALLESHFPEMRGDRLWADLLRASISSNVETVLHALRHGIPAGGIAPPAAAAEFARRMAQHEVPVAVLVRSYRMGLAALQDGFLRRMTGLLDAPEPPGDPIGHDRRADPTVILAAVRYTLRLSYEYIDSITEQLTAIYGEERDRWHMGGNSLRVEQVRRVLDGDGERDAASHLHYDLDQTHIAAVLWLPEDADRAGGPGTLDRAVRDLGGSVGAAGAPLAVTADELSVWAWYPLDQITGMLLDGGRVRAAWDRAPEAADRSPRPGPRVSVALGTVGQGIDGFRRSHQHAMLARSVAAMADRPAGRATGYDEPGLSAVAMLCTDMRATSSWVAETLGPLADDDESAARLRETIRMFYLHGASHKSAATALHLHANTVKYRIRRAEEMLGRPLQQNRSSIELAVLICYWLGSEVLVA</sequence>
<reference evidence="6" key="1">
    <citation type="journal article" date="2019" name="Int. J. Syst. Evol. Microbiol.">
        <title>The Global Catalogue of Microorganisms (GCM) 10K type strain sequencing project: providing services to taxonomists for standard genome sequencing and annotation.</title>
        <authorList>
            <consortium name="The Broad Institute Genomics Platform"/>
            <consortium name="The Broad Institute Genome Sequencing Center for Infectious Disease"/>
            <person name="Wu L."/>
            <person name="Ma J."/>
        </authorList>
    </citation>
    <scope>NUCLEOTIDE SEQUENCE [LARGE SCALE GENOMIC DNA]</scope>
    <source>
        <strain evidence="6">JCM 18542</strain>
    </source>
</reference>
<evidence type="ECO:0000313" key="6">
    <source>
        <dbReference type="Proteomes" id="UP001500839"/>
    </source>
</evidence>
<dbReference type="PANTHER" id="PTHR33744">
    <property type="entry name" value="CARBOHYDRATE DIACID REGULATOR"/>
    <property type="match status" value="1"/>
</dbReference>
<evidence type="ECO:0000256" key="1">
    <source>
        <dbReference type="ARBA" id="ARBA00006754"/>
    </source>
</evidence>
<dbReference type="InterPro" id="IPR041522">
    <property type="entry name" value="CdaR_GGDEF"/>
</dbReference>
<dbReference type="Gene3D" id="1.10.10.2840">
    <property type="entry name" value="PucR C-terminal helix-turn-helix domain"/>
    <property type="match status" value="1"/>
</dbReference>
<accession>A0ABP9D420</accession>
<dbReference type="InterPro" id="IPR013324">
    <property type="entry name" value="RNA_pol_sigma_r3/r4-like"/>
</dbReference>
<evidence type="ECO:0000259" key="3">
    <source>
        <dbReference type="Pfam" id="PF14361"/>
    </source>
</evidence>
<proteinExistence type="inferred from homology"/>
<dbReference type="InterPro" id="IPR042070">
    <property type="entry name" value="PucR_C-HTH_sf"/>
</dbReference>
<evidence type="ECO:0000313" key="5">
    <source>
        <dbReference type="EMBL" id="GAA4822874.1"/>
    </source>
</evidence>
<feature type="domain" description="RsbT co-antagonist protein RsbRD N-terminal" evidence="3">
    <location>
        <begin position="31"/>
        <end position="182"/>
    </location>
</feature>
<gene>
    <name evidence="5" type="ORF">GCM10023353_34380</name>
</gene>